<feature type="region of interest" description="Disordered" evidence="6">
    <location>
        <begin position="1"/>
        <end position="25"/>
    </location>
</feature>
<keyword evidence="5 7" id="KW-0472">Membrane</keyword>
<gene>
    <name evidence="9" type="ORF">FPOA_13503</name>
</gene>
<evidence type="ECO:0000256" key="5">
    <source>
        <dbReference type="ARBA" id="ARBA00023136"/>
    </source>
</evidence>
<evidence type="ECO:0000256" key="3">
    <source>
        <dbReference type="ARBA" id="ARBA00022692"/>
    </source>
</evidence>
<evidence type="ECO:0000256" key="1">
    <source>
        <dbReference type="ARBA" id="ARBA00004141"/>
    </source>
</evidence>
<keyword evidence="3 7" id="KW-0812">Transmembrane</keyword>
<dbReference type="InterPro" id="IPR007829">
    <property type="entry name" value="TM2"/>
</dbReference>
<proteinExistence type="inferred from homology"/>
<evidence type="ECO:0000256" key="2">
    <source>
        <dbReference type="ARBA" id="ARBA00008284"/>
    </source>
</evidence>
<keyword evidence="10" id="KW-1185">Reference proteome</keyword>
<evidence type="ECO:0000313" key="10">
    <source>
        <dbReference type="Proteomes" id="UP000091967"/>
    </source>
</evidence>
<feature type="transmembrane region" description="Helical" evidence="7">
    <location>
        <begin position="112"/>
        <end position="130"/>
    </location>
</feature>
<keyword evidence="4 7" id="KW-1133">Transmembrane helix</keyword>
<feature type="compositionally biased region" description="Basic and acidic residues" evidence="6">
    <location>
        <begin position="10"/>
        <end position="22"/>
    </location>
</feature>
<dbReference type="PANTHER" id="PTHR21016">
    <property type="entry name" value="BETA-AMYLOID BINDING PROTEIN-RELATED"/>
    <property type="match status" value="1"/>
</dbReference>
<comment type="subcellular location">
    <subcellularLocation>
        <location evidence="1">Membrane</location>
        <topology evidence="1">Multi-pass membrane protein</topology>
    </subcellularLocation>
</comment>
<dbReference type="InterPro" id="IPR050932">
    <property type="entry name" value="TM2D1-3-like"/>
</dbReference>
<feature type="transmembrane region" description="Helical" evidence="7">
    <location>
        <begin position="136"/>
        <end position="159"/>
    </location>
</feature>
<organism evidence="9 10">
    <name type="scientific">Fusarium poae</name>
    <dbReference type="NCBI Taxonomy" id="36050"/>
    <lineage>
        <taxon>Eukaryota</taxon>
        <taxon>Fungi</taxon>
        <taxon>Dikarya</taxon>
        <taxon>Ascomycota</taxon>
        <taxon>Pezizomycotina</taxon>
        <taxon>Sordariomycetes</taxon>
        <taxon>Hypocreomycetidae</taxon>
        <taxon>Hypocreales</taxon>
        <taxon>Nectriaceae</taxon>
        <taxon>Fusarium</taxon>
    </lineage>
</organism>
<comment type="caution">
    <text evidence="9">The sequence shown here is derived from an EMBL/GenBank/DDBJ whole genome shotgun (WGS) entry which is preliminary data.</text>
</comment>
<evidence type="ECO:0000256" key="6">
    <source>
        <dbReference type="SAM" id="MobiDB-lite"/>
    </source>
</evidence>
<accession>A0A1B8A5G3</accession>
<evidence type="ECO:0000256" key="4">
    <source>
        <dbReference type="ARBA" id="ARBA00022989"/>
    </source>
</evidence>
<evidence type="ECO:0000256" key="7">
    <source>
        <dbReference type="SAM" id="Phobius"/>
    </source>
</evidence>
<protein>
    <recommendedName>
        <fullName evidence="8">TM2 domain-containing protein</fullName>
    </recommendedName>
</protein>
<dbReference type="Pfam" id="PF05154">
    <property type="entry name" value="TM2"/>
    <property type="match status" value="1"/>
</dbReference>
<feature type="transmembrane region" description="Helical" evidence="7">
    <location>
        <begin position="42"/>
        <end position="63"/>
    </location>
</feature>
<evidence type="ECO:0000313" key="9">
    <source>
        <dbReference type="EMBL" id="OBS15720.1"/>
    </source>
</evidence>
<comment type="similarity">
    <text evidence="2">Belongs to the TM2 family.</text>
</comment>
<dbReference type="AlphaFoldDB" id="A0A1B8A5G3"/>
<dbReference type="GO" id="GO:0016020">
    <property type="term" value="C:membrane"/>
    <property type="evidence" value="ECO:0007669"/>
    <property type="project" value="UniProtKB-SubCell"/>
</dbReference>
<dbReference type="EMBL" id="LYXU01000138">
    <property type="protein sequence ID" value="OBS15720.1"/>
    <property type="molecule type" value="Genomic_DNA"/>
</dbReference>
<name>A0A1B8A5G3_FUSPO</name>
<reference evidence="9 10" key="1">
    <citation type="submission" date="2016-06" db="EMBL/GenBank/DDBJ databases">
        <title>Living apart together: crosstalk between the core and supernumerary genomes in a fungal plant pathogen.</title>
        <authorList>
            <person name="Vanheule A."/>
            <person name="Audenaert K."/>
            <person name="Warris S."/>
            <person name="Van De Geest H."/>
            <person name="Schijlen E."/>
            <person name="Hofte M."/>
            <person name="De Saeger S."/>
            <person name="Haesaert G."/>
            <person name="Waalwijk C."/>
            <person name="Van Der Lee T."/>
        </authorList>
    </citation>
    <scope>NUCLEOTIDE SEQUENCE [LARGE SCALE GENOMIC DNA]</scope>
    <source>
        <strain evidence="9 10">2516</strain>
    </source>
</reference>
<dbReference type="PANTHER" id="PTHR21016:SF25">
    <property type="entry name" value="TM2 DOMAIN-CONTAINING PROTEIN DDB_G0277895-RELATED"/>
    <property type="match status" value="1"/>
</dbReference>
<feature type="domain" description="TM2" evidence="8">
    <location>
        <begin position="112"/>
        <end position="155"/>
    </location>
</feature>
<evidence type="ECO:0000259" key="8">
    <source>
        <dbReference type="Pfam" id="PF05154"/>
    </source>
</evidence>
<dbReference type="Proteomes" id="UP000091967">
    <property type="component" value="Unassembled WGS sequence"/>
</dbReference>
<dbReference type="STRING" id="36050.A0A1B8A5G3"/>
<sequence>MALHAVMNTTRDDWDPSEDARSTSRPGKRVCLVQRHWKMLLTVYSVIVLEIIVTCVIAGISTLPSGLAMRHRLTSNNQQTGVIEEPFDLKRRSWGGFDERPLTATCYRQERTAMLLAFLLGSLGIDQFYAHHWPLAVFKLLTLGAGGIWWFVDVILWMVGGVYGTPGCPGGSKHSWQF</sequence>